<name>A0ABQ8F023_9FUNG</name>
<dbReference type="Pfam" id="PF12457">
    <property type="entry name" value="TIP_N"/>
    <property type="match status" value="1"/>
</dbReference>
<dbReference type="InterPro" id="IPR000467">
    <property type="entry name" value="G_patch_dom"/>
</dbReference>
<comment type="caution">
    <text evidence="9">The sequence shown here is derived from an EMBL/GenBank/DDBJ whole genome shotgun (WGS) entry which is preliminary data.</text>
</comment>
<evidence type="ECO:0000256" key="7">
    <source>
        <dbReference type="SAM" id="MobiDB-lite"/>
    </source>
</evidence>
<sequence length="1040" mass="115519">MGKRQQQRLMEDGGLSDSSNSDNERYSAGGSRSRSGRSNTEFDTVLEDEANLVDRSKSGRGYGRTKEDAIYGVFASDDSNPNGGHSYTHQARRRAREHAPISFVKADKAVPDESMNKEARNSNEADCAVSDSGKDSLGSSDGNSPHKTNDRHGAYSDAMDISSNDGGSANDDDDDDDAEMHPGIGSTASEVDLGRKRDDKKSRDRDDDDDRPSFEHICDGNFNKADSNTKTPTQFKSAPYHQQPQHGAMSKSKTDLPKKWERPDKDFAKFERYTKGFGSKMLAKMGYVPGKGLGSGGEGITAPIDVKLRPSGMGLGHGGFDERTETVKREMEDKAENSNDARDQDPSRPRKGGKEEKRDGWKRSSAGQKKSAKPLFKTAQDVLLEQASLNSSKGESTIPSAVQPTKIIDMTSKQPRVLTSMSQASQGSASSIGPNMSGRIFELRHNMLLITDLNRSDLLHISSNIKIETSHKGRAESDIKSLQVLVEDEKLRLGRLERIRELVMKCRSISLSNPVHTMDMSDATNSGLGVVERIYGPVFEEMQREFMPEYKQLGLDTLVVSTLLPWFKAMLRGWSVLENPSFGADVVKRWRSLLVVDSISSNSSSDTGFLEQDDQTGEHSGKATMTPLESMLYTVWLPRVRQAVNNDWDVSRPDEMIALLEAWYIQSGESSRPNSNRGSSSILPTWLFQNIAHQLIIPKLMRAVEEWEPRQRTSNNRNEMMAHTWIHPWLPILGDLLDPLCVDVRRKLESSWRDWSPKDHSPLLVIKSWISVFSKSDLEHLLSTSIIPSLIVHLRTEFTISPETQDLGPLVEDVFPWCHIISPPLFSHLLATEFFAPWCRVLWTWIASPGANLDEVSSWYISWKRVFEEAEEGAMKELPCIGEGWRTALDMMNQGVTLRASGYAGGAGARMPTLPAFMNAFNTSASITGNPSSLASLETTKTAAAFAATPQITFKDYIESVAADRNLPFVPLNRDHPVSGKPIYRLGKRLMVYIENGVLFVPPAETPNNKNGGKSGGFEQARRDWMHVSVEDAMTMAAET</sequence>
<evidence type="ECO:0000259" key="8">
    <source>
        <dbReference type="PROSITE" id="PS50174"/>
    </source>
</evidence>
<evidence type="ECO:0000256" key="3">
    <source>
        <dbReference type="ARBA" id="ARBA00022664"/>
    </source>
</evidence>
<organism evidence="9 10">
    <name type="scientific">Batrachochytrium salamandrivorans</name>
    <dbReference type="NCBI Taxonomy" id="1357716"/>
    <lineage>
        <taxon>Eukaryota</taxon>
        <taxon>Fungi</taxon>
        <taxon>Fungi incertae sedis</taxon>
        <taxon>Chytridiomycota</taxon>
        <taxon>Chytridiomycota incertae sedis</taxon>
        <taxon>Chytridiomycetes</taxon>
        <taxon>Rhizophydiales</taxon>
        <taxon>Rhizophydiales incertae sedis</taxon>
        <taxon>Batrachochytrium</taxon>
    </lineage>
</organism>
<keyword evidence="3" id="KW-0507">mRNA processing</keyword>
<protein>
    <recommendedName>
        <fullName evidence="8">G-patch domain-containing protein</fullName>
    </recommendedName>
</protein>
<dbReference type="InterPro" id="IPR022783">
    <property type="entry name" value="GCFC_dom"/>
</dbReference>
<evidence type="ECO:0000313" key="10">
    <source>
        <dbReference type="Proteomes" id="UP001648503"/>
    </source>
</evidence>
<feature type="compositionally biased region" description="Polar residues" evidence="7">
    <location>
        <begin position="224"/>
        <end position="245"/>
    </location>
</feature>
<keyword evidence="4" id="KW-0747">Spliceosome</keyword>
<comment type="similarity">
    <text evidence="2">Belongs to the TFP11/STIP family.</text>
</comment>
<evidence type="ECO:0000256" key="1">
    <source>
        <dbReference type="ARBA" id="ARBA00004123"/>
    </source>
</evidence>
<proteinExistence type="inferred from homology"/>
<dbReference type="PANTHER" id="PTHR23329">
    <property type="entry name" value="TUFTELIN-INTERACTING PROTEIN 11-RELATED"/>
    <property type="match status" value="1"/>
</dbReference>
<feature type="region of interest" description="Disordered" evidence="7">
    <location>
        <begin position="600"/>
        <end position="622"/>
    </location>
</feature>
<dbReference type="Pfam" id="PF01585">
    <property type="entry name" value="G-patch"/>
    <property type="match status" value="1"/>
</dbReference>
<feature type="compositionally biased region" description="Basic and acidic residues" evidence="7">
    <location>
        <begin position="252"/>
        <end position="263"/>
    </location>
</feature>
<feature type="domain" description="G-patch" evidence="8">
    <location>
        <begin position="274"/>
        <end position="320"/>
    </location>
</feature>
<feature type="compositionally biased region" description="Basic and acidic residues" evidence="7">
    <location>
        <begin position="319"/>
        <end position="362"/>
    </location>
</feature>
<evidence type="ECO:0000313" key="9">
    <source>
        <dbReference type="EMBL" id="KAH6589633.1"/>
    </source>
</evidence>
<dbReference type="Proteomes" id="UP001648503">
    <property type="component" value="Unassembled WGS sequence"/>
</dbReference>
<gene>
    <name evidence="9" type="ORF">BASA50_009890</name>
</gene>
<comment type="subcellular location">
    <subcellularLocation>
        <location evidence="1">Nucleus</location>
    </subcellularLocation>
</comment>
<evidence type="ECO:0000256" key="5">
    <source>
        <dbReference type="ARBA" id="ARBA00023187"/>
    </source>
</evidence>
<feature type="region of interest" description="Disordered" evidence="7">
    <location>
        <begin position="1"/>
        <end position="43"/>
    </location>
</feature>
<feature type="compositionally biased region" description="Basic and acidic residues" evidence="7">
    <location>
        <begin position="192"/>
        <end position="218"/>
    </location>
</feature>
<dbReference type="Pfam" id="PF07842">
    <property type="entry name" value="GCFC"/>
    <property type="match status" value="1"/>
</dbReference>
<dbReference type="InterPro" id="IPR045211">
    <property type="entry name" value="TFP11/STIP/Ntr1"/>
</dbReference>
<dbReference type="PANTHER" id="PTHR23329:SF1">
    <property type="entry name" value="TUFTELIN-INTERACTING PROTEIN 11"/>
    <property type="match status" value="1"/>
</dbReference>
<keyword evidence="5" id="KW-0508">mRNA splicing</keyword>
<evidence type="ECO:0000256" key="2">
    <source>
        <dbReference type="ARBA" id="ARBA00010900"/>
    </source>
</evidence>
<feature type="region of interest" description="Disordered" evidence="7">
    <location>
        <begin position="73"/>
        <end position="263"/>
    </location>
</feature>
<keyword evidence="10" id="KW-1185">Reference proteome</keyword>
<dbReference type="PROSITE" id="PS50174">
    <property type="entry name" value="G_PATCH"/>
    <property type="match status" value="1"/>
</dbReference>
<feature type="region of interest" description="Disordered" evidence="7">
    <location>
        <begin position="294"/>
        <end position="375"/>
    </location>
</feature>
<feature type="compositionally biased region" description="Polar residues" evidence="7">
    <location>
        <begin position="77"/>
        <end position="89"/>
    </location>
</feature>
<accession>A0ABQ8F023</accession>
<evidence type="ECO:0000256" key="6">
    <source>
        <dbReference type="ARBA" id="ARBA00023242"/>
    </source>
</evidence>
<dbReference type="InterPro" id="IPR022159">
    <property type="entry name" value="STIP/TFIP11_N"/>
</dbReference>
<feature type="compositionally biased region" description="Basic and acidic residues" evidence="7">
    <location>
        <begin position="105"/>
        <end position="123"/>
    </location>
</feature>
<dbReference type="SMART" id="SM00443">
    <property type="entry name" value="G_patch"/>
    <property type="match status" value="1"/>
</dbReference>
<keyword evidence="6" id="KW-0539">Nucleus</keyword>
<evidence type="ECO:0000256" key="4">
    <source>
        <dbReference type="ARBA" id="ARBA00022728"/>
    </source>
</evidence>
<dbReference type="EMBL" id="JAFCIX010000443">
    <property type="protein sequence ID" value="KAH6589633.1"/>
    <property type="molecule type" value="Genomic_DNA"/>
</dbReference>
<reference evidence="9 10" key="1">
    <citation type="submission" date="2021-02" db="EMBL/GenBank/DDBJ databases">
        <title>Variation within the Batrachochytrium salamandrivorans European outbreak.</title>
        <authorList>
            <person name="Kelly M."/>
            <person name="Pasmans F."/>
            <person name="Shea T.P."/>
            <person name="Munoz J.F."/>
            <person name="Carranza S."/>
            <person name="Cuomo C.A."/>
            <person name="Martel A."/>
        </authorList>
    </citation>
    <scope>NUCLEOTIDE SEQUENCE [LARGE SCALE GENOMIC DNA]</scope>
    <source>
        <strain evidence="9 10">AMFP18/2</strain>
    </source>
</reference>
<feature type="compositionally biased region" description="Low complexity" evidence="7">
    <location>
        <begin position="29"/>
        <end position="38"/>
    </location>
</feature>